<organism evidence="1 2">
    <name type="scientific">Aestuariispira insulae</name>
    <dbReference type="NCBI Taxonomy" id="1461337"/>
    <lineage>
        <taxon>Bacteria</taxon>
        <taxon>Pseudomonadati</taxon>
        <taxon>Pseudomonadota</taxon>
        <taxon>Alphaproteobacteria</taxon>
        <taxon>Rhodospirillales</taxon>
        <taxon>Kiloniellaceae</taxon>
        <taxon>Aestuariispira</taxon>
    </lineage>
</organism>
<proteinExistence type="predicted"/>
<accession>A0A3D9HVW5</accession>
<dbReference type="AlphaFoldDB" id="A0A3D9HVW5"/>
<dbReference type="Proteomes" id="UP000256845">
    <property type="component" value="Unassembled WGS sequence"/>
</dbReference>
<dbReference type="EMBL" id="QRDW01000001">
    <property type="protein sequence ID" value="RED53607.1"/>
    <property type="molecule type" value="Genomic_DNA"/>
</dbReference>
<comment type="caution">
    <text evidence="1">The sequence shown here is derived from an EMBL/GenBank/DDBJ whole genome shotgun (WGS) entry which is preliminary data.</text>
</comment>
<evidence type="ECO:0000313" key="1">
    <source>
        <dbReference type="EMBL" id="RED53607.1"/>
    </source>
</evidence>
<name>A0A3D9HVW5_9PROT</name>
<keyword evidence="2" id="KW-1185">Reference proteome</keyword>
<evidence type="ECO:0000313" key="2">
    <source>
        <dbReference type="Proteomes" id="UP000256845"/>
    </source>
</evidence>
<protein>
    <submittedName>
        <fullName evidence="1">Uncharacterized protein</fullName>
    </submittedName>
</protein>
<reference evidence="1 2" key="1">
    <citation type="submission" date="2018-07" db="EMBL/GenBank/DDBJ databases">
        <title>Genomic Encyclopedia of Type Strains, Phase III (KMG-III): the genomes of soil and plant-associated and newly described type strains.</title>
        <authorList>
            <person name="Whitman W."/>
        </authorList>
    </citation>
    <scope>NUCLEOTIDE SEQUENCE [LARGE SCALE GENOMIC DNA]</scope>
    <source>
        <strain evidence="1 2">CECT 8488</strain>
    </source>
</reference>
<dbReference type="RefSeq" id="WP_181905140.1">
    <property type="nucleotide sequence ID" value="NZ_QRDW01000001.1"/>
</dbReference>
<sequence>MGHTATHTKTYRKLVEGTTINTTTLLSTDYLNHFNELVMLLEMVPDMPDMMMEVREWLPKTYQEHFHDSAFTHKDLAVMAYEHAPPEFRQPFDSTVKSINLKIIEGLKSIEEVLPANDPEQIRAVTLGVSSELQVLMDRASGIINGVDHQANIASEDLVHEADAEENVMNQSAIDDLFG</sequence>
<gene>
    <name evidence="1" type="ORF">DFP90_101398</name>
</gene>